<keyword evidence="1" id="KW-0808">Transferase</keyword>
<name>A0A058ZMD4_9RHOB</name>
<dbReference type="InterPro" id="IPR050267">
    <property type="entry name" value="Anti-sigma-factor_SerPK"/>
</dbReference>
<dbReference type="GO" id="GO:0004674">
    <property type="term" value="F:protein serine/threonine kinase activity"/>
    <property type="evidence" value="ECO:0007669"/>
    <property type="project" value="UniProtKB-KW"/>
</dbReference>
<dbReference type="Proteomes" id="UP000024836">
    <property type="component" value="Unassembled WGS sequence"/>
</dbReference>
<dbReference type="STRING" id="1461693.ATO10_08392"/>
<gene>
    <name evidence="3" type="ORF">ATO10_08392</name>
</gene>
<evidence type="ECO:0000256" key="1">
    <source>
        <dbReference type="ARBA" id="ARBA00022527"/>
    </source>
</evidence>
<dbReference type="InterPro" id="IPR003594">
    <property type="entry name" value="HATPase_dom"/>
</dbReference>
<sequence length="155" mass="16913">MQMEQVPQTDTSGDGLTVRFSSAPLGVRGAIKQIDRWLQRCGVEEPDRGNAEIVLAEALNNISEHSYGEDAVGDVEVTVVQQGQELLLMIADEGRAMPKSLYPKLQSTIESPDPRELAEGGFGWFLIQQLTQDISYHREGATNRLSLSLTLGNGG</sequence>
<dbReference type="OrthoDB" id="9792240at2"/>
<dbReference type="RefSeq" id="WP_051598040.1">
    <property type="nucleotide sequence ID" value="NZ_AQQY01000004.1"/>
</dbReference>
<protein>
    <submittedName>
        <fullName evidence="3">Anti-sigma B factor</fullName>
    </submittedName>
</protein>
<dbReference type="InterPro" id="IPR036890">
    <property type="entry name" value="HATPase_C_sf"/>
</dbReference>
<keyword evidence="1" id="KW-0418">Kinase</keyword>
<dbReference type="eggNOG" id="COG2172">
    <property type="taxonomic scope" value="Bacteria"/>
</dbReference>
<feature type="domain" description="Histidine kinase/HSP90-like ATPase" evidence="2">
    <location>
        <begin position="21"/>
        <end position="148"/>
    </location>
</feature>
<dbReference type="AlphaFoldDB" id="A0A058ZMD4"/>
<proteinExistence type="predicted"/>
<evidence type="ECO:0000313" key="3">
    <source>
        <dbReference type="EMBL" id="KCV82395.1"/>
    </source>
</evidence>
<dbReference type="CDD" id="cd16936">
    <property type="entry name" value="HATPase_RsbW-like"/>
    <property type="match status" value="1"/>
</dbReference>
<reference evidence="3 4" key="1">
    <citation type="submission" date="2013-04" db="EMBL/GenBank/DDBJ databases">
        <title>Shimia sp. 22II-S11-Z10 Genome Sequencing.</title>
        <authorList>
            <person name="Lai Q."/>
            <person name="Li G."/>
            <person name="Shao Z."/>
        </authorList>
    </citation>
    <scope>NUCLEOTIDE SEQUENCE [LARGE SCALE GENOMIC DNA]</scope>
    <source>
        <strain evidence="4">22II-S11-Z10</strain>
    </source>
</reference>
<dbReference type="SUPFAM" id="SSF55874">
    <property type="entry name" value="ATPase domain of HSP90 chaperone/DNA topoisomerase II/histidine kinase"/>
    <property type="match status" value="1"/>
</dbReference>
<dbReference type="EMBL" id="AQQY01000004">
    <property type="protein sequence ID" value="KCV82395.1"/>
    <property type="molecule type" value="Genomic_DNA"/>
</dbReference>
<keyword evidence="4" id="KW-1185">Reference proteome</keyword>
<keyword evidence="1" id="KW-0723">Serine/threonine-protein kinase</keyword>
<evidence type="ECO:0000259" key="2">
    <source>
        <dbReference type="Pfam" id="PF13581"/>
    </source>
</evidence>
<dbReference type="Gene3D" id="3.30.565.10">
    <property type="entry name" value="Histidine kinase-like ATPase, C-terminal domain"/>
    <property type="match status" value="1"/>
</dbReference>
<dbReference type="PANTHER" id="PTHR35526:SF3">
    <property type="entry name" value="ANTI-SIGMA-F FACTOR RSBW"/>
    <property type="match status" value="1"/>
</dbReference>
<comment type="caution">
    <text evidence="3">The sequence shown here is derived from an EMBL/GenBank/DDBJ whole genome shotgun (WGS) entry which is preliminary data.</text>
</comment>
<evidence type="ECO:0000313" key="4">
    <source>
        <dbReference type="Proteomes" id="UP000024836"/>
    </source>
</evidence>
<dbReference type="PANTHER" id="PTHR35526">
    <property type="entry name" value="ANTI-SIGMA-F FACTOR RSBW-RELATED"/>
    <property type="match status" value="1"/>
</dbReference>
<organism evidence="3 4">
    <name type="scientific">Actibacterium atlanticum</name>
    <dbReference type="NCBI Taxonomy" id="1461693"/>
    <lineage>
        <taxon>Bacteria</taxon>
        <taxon>Pseudomonadati</taxon>
        <taxon>Pseudomonadota</taxon>
        <taxon>Alphaproteobacteria</taxon>
        <taxon>Rhodobacterales</taxon>
        <taxon>Roseobacteraceae</taxon>
        <taxon>Actibacterium</taxon>
    </lineage>
</organism>
<accession>A0A058ZMD4</accession>
<dbReference type="Pfam" id="PF13581">
    <property type="entry name" value="HATPase_c_2"/>
    <property type="match status" value="1"/>
</dbReference>